<evidence type="ECO:0000313" key="1">
    <source>
        <dbReference type="EMBL" id="MBO1626614.1"/>
    </source>
</evidence>
<name>A0ABS3P0B0_9BACI</name>
<gene>
    <name evidence="1" type="ORF">J4P90_15430</name>
</gene>
<protein>
    <submittedName>
        <fullName evidence="1">Uncharacterized protein</fullName>
    </submittedName>
</protein>
<reference evidence="1 2" key="1">
    <citation type="submission" date="2021-03" db="EMBL/GenBank/DDBJ databases">
        <title>Identification of novel Bacillus strains.</title>
        <authorList>
            <person name="Xiao Z."/>
            <person name="Li Y."/>
            <person name="Shen J."/>
        </authorList>
    </citation>
    <scope>NUCLEOTIDE SEQUENCE [LARGE SCALE GENOMIC DNA]</scope>
    <source>
        <strain evidence="1 2">SY8</strain>
    </source>
</reference>
<sequence length="226" mass="26517">MRRFFSLEYRGFSVYHRSLFASVVCLWRLSVQVALCYALSVQVEERNKLADRVEVLERVKELLLLPNMEVATSKQVREFYNVDKSTFDMMISRHMDELLADGYRVMKGNELKSLKGDIHYVSHLKEYGISKFTPALALFTKRAILRVGMLLRDSEVAKEVRTQLLNIEEKSTEQVKTSDIEHEERLMLDCFKAMQSGDMTEIVQANKRLNEWQNRFTKEKADKYDL</sequence>
<accession>A0ABS3P0B0</accession>
<keyword evidence="2" id="KW-1185">Reference proteome</keyword>
<dbReference type="EMBL" id="JAGDQJ010000017">
    <property type="protein sequence ID" value="MBO1626614.1"/>
    <property type="molecule type" value="Genomic_DNA"/>
</dbReference>
<evidence type="ECO:0000313" key="2">
    <source>
        <dbReference type="Proteomes" id="UP000677611"/>
    </source>
</evidence>
<organism evidence="1 2">
    <name type="scientific">Bacillus arachidis</name>
    <dbReference type="NCBI Taxonomy" id="2819290"/>
    <lineage>
        <taxon>Bacteria</taxon>
        <taxon>Bacillati</taxon>
        <taxon>Bacillota</taxon>
        <taxon>Bacilli</taxon>
        <taxon>Bacillales</taxon>
        <taxon>Bacillaceae</taxon>
        <taxon>Bacillus</taxon>
    </lineage>
</organism>
<proteinExistence type="predicted"/>
<comment type="caution">
    <text evidence="1">The sequence shown here is derived from an EMBL/GenBank/DDBJ whole genome shotgun (WGS) entry which is preliminary data.</text>
</comment>
<dbReference type="Proteomes" id="UP000677611">
    <property type="component" value="Unassembled WGS sequence"/>
</dbReference>